<proteinExistence type="predicted"/>
<dbReference type="EMBL" id="BAABCT010000007">
    <property type="protein sequence ID" value="GAA4077672.1"/>
    <property type="molecule type" value="Genomic_DNA"/>
</dbReference>
<evidence type="ECO:0000313" key="3">
    <source>
        <dbReference type="Proteomes" id="UP001500367"/>
    </source>
</evidence>
<keyword evidence="3" id="KW-1185">Reference proteome</keyword>
<protein>
    <recommendedName>
        <fullName evidence="4">T9SS C-terminal target domain-containing protein</fullName>
    </recommendedName>
</protein>
<evidence type="ECO:0000256" key="1">
    <source>
        <dbReference type="SAM" id="SignalP"/>
    </source>
</evidence>
<organism evidence="2 3">
    <name type="scientific">Flavobacterium cheonanense</name>
    <dbReference type="NCBI Taxonomy" id="706183"/>
    <lineage>
        <taxon>Bacteria</taxon>
        <taxon>Pseudomonadati</taxon>
        <taxon>Bacteroidota</taxon>
        <taxon>Flavobacteriia</taxon>
        <taxon>Flavobacteriales</taxon>
        <taxon>Flavobacteriaceae</taxon>
        <taxon>Flavobacterium</taxon>
    </lineage>
</organism>
<dbReference type="PANTHER" id="PTHR41339">
    <property type="entry name" value="LIPL48"/>
    <property type="match status" value="1"/>
</dbReference>
<sequence length="461" mass="49588">MKKIILLLLLSTLFTSCLKDDLSFGTDGDTENYVILSGDLNTQTLTKGVRYLIKGQVFVKDTKVLTIQPGTVIFGDKATKGTLIITPGGKIIAEGTANEPIVFTSSQKAESRDRGDWGGLVILGKAKTNQTNPAIEGINPPVIFGGADDADNSGILKYVRIEYAGIELTPNNETNSITLGGVGSGTQMEYCQVSYGGDDGFEWFGGTVNAKHLISLGLWDDDFDIDFGYTGKIQFALAVRYPTFADQSGSNIIETDNGPNDNVTTLLTEGVISNLTGIGPKLTNAQAINANYQHAIDMRRRTALTIANSVFVGMPRGIRMNQQSVYDNYNNGTGFLLNNVMSAPSTTFSVGTGMTATATNVQNLWNANNTTVAGTDFETPTTGIYNTLGLNLNVFYGNNTQNFYSSNPTYQVTSGTLSTGASFTNAKLNNTFFTTTTYRGAFGATDWTATWAEFIPNLKAY</sequence>
<evidence type="ECO:0000313" key="2">
    <source>
        <dbReference type="EMBL" id="GAA4077672.1"/>
    </source>
</evidence>
<dbReference type="Proteomes" id="UP001500367">
    <property type="component" value="Unassembled WGS sequence"/>
</dbReference>
<name>A0ABP7W020_9FLAO</name>
<dbReference type="PROSITE" id="PS51257">
    <property type="entry name" value="PROKAR_LIPOPROTEIN"/>
    <property type="match status" value="1"/>
</dbReference>
<reference evidence="3" key="1">
    <citation type="journal article" date="2019" name="Int. J. Syst. Evol. Microbiol.">
        <title>The Global Catalogue of Microorganisms (GCM) 10K type strain sequencing project: providing services to taxonomists for standard genome sequencing and annotation.</title>
        <authorList>
            <consortium name="The Broad Institute Genomics Platform"/>
            <consortium name="The Broad Institute Genome Sequencing Center for Infectious Disease"/>
            <person name="Wu L."/>
            <person name="Ma J."/>
        </authorList>
    </citation>
    <scope>NUCLEOTIDE SEQUENCE [LARGE SCALE GENOMIC DNA]</scope>
    <source>
        <strain evidence="3">JCM 17069</strain>
    </source>
</reference>
<dbReference type="RefSeq" id="WP_344816982.1">
    <property type="nucleotide sequence ID" value="NZ_BAABCT010000007.1"/>
</dbReference>
<comment type="caution">
    <text evidence="2">The sequence shown here is derived from an EMBL/GenBank/DDBJ whole genome shotgun (WGS) entry which is preliminary data.</text>
</comment>
<feature type="signal peptide" evidence="1">
    <location>
        <begin position="1"/>
        <end position="19"/>
    </location>
</feature>
<gene>
    <name evidence="2" type="ORF">GCM10022389_24510</name>
</gene>
<accession>A0ABP7W020</accession>
<evidence type="ECO:0008006" key="4">
    <source>
        <dbReference type="Google" id="ProtNLM"/>
    </source>
</evidence>
<feature type="chain" id="PRO_5046572568" description="T9SS C-terminal target domain-containing protein" evidence="1">
    <location>
        <begin position="20"/>
        <end position="461"/>
    </location>
</feature>
<keyword evidence="1" id="KW-0732">Signal</keyword>
<dbReference type="PANTHER" id="PTHR41339:SF1">
    <property type="entry name" value="SECRETED PROTEIN"/>
    <property type="match status" value="1"/>
</dbReference>